<keyword evidence="3" id="KW-1185">Reference proteome</keyword>
<dbReference type="GO" id="GO:0016137">
    <property type="term" value="P:glycoside metabolic process"/>
    <property type="evidence" value="ECO:0007669"/>
    <property type="project" value="UniProtKB-ARBA"/>
</dbReference>
<evidence type="ECO:0000313" key="3">
    <source>
        <dbReference type="Proteomes" id="UP000321793"/>
    </source>
</evidence>
<dbReference type="SUPFAM" id="SSF102588">
    <property type="entry name" value="LmbE-like"/>
    <property type="match status" value="1"/>
</dbReference>
<gene>
    <name evidence="2" type="ORF">KLO01_28790</name>
</gene>
<dbReference type="InterPro" id="IPR003737">
    <property type="entry name" value="GlcNAc_PI_deacetylase-related"/>
</dbReference>
<evidence type="ECO:0000313" key="2">
    <source>
        <dbReference type="EMBL" id="GEQ14832.1"/>
    </source>
</evidence>
<reference evidence="2 3" key="1">
    <citation type="submission" date="2019-07" db="EMBL/GenBank/DDBJ databases">
        <title>Whole genome shotgun sequence of Knoellia locipacati NBRC 109775.</title>
        <authorList>
            <person name="Hosoyama A."/>
            <person name="Uohara A."/>
            <person name="Ohji S."/>
            <person name="Ichikawa N."/>
        </authorList>
    </citation>
    <scope>NUCLEOTIDE SEQUENCE [LARGE SCALE GENOMIC DNA]</scope>
    <source>
        <strain evidence="2 3">NBRC 109775</strain>
    </source>
</reference>
<name>A0A512T3Q2_9MICO</name>
<dbReference type="PANTHER" id="PTHR12993">
    <property type="entry name" value="N-ACETYLGLUCOSAMINYL-PHOSPHATIDYLINOSITOL DE-N-ACETYLASE-RELATED"/>
    <property type="match status" value="1"/>
</dbReference>
<dbReference type="PANTHER" id="PTHR12993:SF30">
    <property type="entry name" value="N-ACETYL-ALPHA-D-GLUCOSAMINYL L-MALATE DEACETYLASE 1"/>
    <property type="match status" value="1"/>
</dbReference>
<comment type="caution">
    <text evidence="2">The sequence shown here is derived from an EMBL/GenBank/DDBJ whole genome shotgun (WGS) entry which is preliminary data.</text>
</comment>
<dbReference type="AlphaFoldDB" id="A0A512T3Q2"/>
<proteinExistence type="predicted"/>
<evidence type="ECO:0000256" key="1">
    <source>
        <dbReference type="ARBA" id="ARBA00022833"/>
    </source>
</evidence>
<dbReference type="GO" id="GO:0016811">
    <property type="term" value="F:hydrolase activity, acting on carbon-nitrogen (but not peptide) bonds, in linear amides"/>
    <property type="evidence" value="ECO:0007669"/>
    <property type="project" value="TreeGrafter"/>
</dbReference>
<protein>
    <submittedName>
        <fullName evidence="2">GlcNAc-PI de-N-acetylase</fullName>
    </submittedName>
</protein>
<dbReference type="OrthoDB" id="3514174at2"/>
<dbReference type="Proteomes" id="UP000321793">
    <property type="component" value="Unassembled WGS sequence"/>
</dbReference>
<organism evidence="2 3">
    <name type="scientific">Knoellia locipacati</name>
    <dbReference type="NCBI Taxonomy" id="882824"/>
    <lineage>
        <taxon>Bacteria</taxon>
        <taxon>Bacillati</taxon>
        <taxon>Actinomycetota</taxon>
        <taxon>Actinomycetes</taxon>
        <taxon>Micrococcales</taxon>
        <taxon>Intrasporangiaceae</taxon>
        <taxon>Knoellia</taxon>
    </lineage>
</organism>
<dbReference type="RefSeq" id="WP_147066330.1">
    <property type="nucleotide sequence ID" value="NZ_BAABDN010000003.1"/>
</dbReference>
<dbReference type="InterPro" id="IPR024078">
    <property type="entry name" value="LmbE-like_dom_sf"/>
</dbReference>
<dbReference type="Gene3D" id="3.40.50.10320">
    <property type="entry name" value="LmbE-like"/>
    <property type="match status" value="1"/>
</dbReference>
<dbReference type="Pfam" id="PF02585">
    <property type="entry name" value="PIG-L"/>
    <property type="match status" value="1"/>
</dbReference>
<sequence length="209" mass="23277">MIGVTLPGPLTVLCIGAHPDDIEIGCGATLLELAARGDTSFTHVLLTGSPQRVDEARTATELFVPGADLVTFDLPDGRLPAHWGAAKEALESVAQGLSPDLILAPRLKDAHQDHRVVAELVSTTWRDCLTLHYEIPKWDGDLGQLTHYVTVPEETARRKVELLHKAYPSQQHRDWWDDEMFLGMMRVRGMECRSRYAEAFEVAKELLTL</sequence>
<accession>A0A512T3Q2</accession>
<keyword evidence="1" id="KW-0862">Zinc</keyword>
<dbReference type="EMBL" id="BKBA01000011">
    <property type="protein sequence ID" value="GEQ14832.1"/>
    <property type="molecule type" value="Genomic_DNA"/>
</dbReference>